<keyword evidence="2" id="KW-1185">Reference proteome</keyword>
<dbReference type="eggNOG" id="ENOG5033JZ1">
    <property type="taxonomic scope" value="Bacteria"/>
</dbReference>
<gene>
    <name evidence="1" type="ORF">IW15_05220</name>
</gene>
<dbReference type="AlphaFoldDB" id="A0A086ADS1"/>
<evidence type="ECO:0000313" key="1">
    <source>
        <dbReference type="EMBL" id="KFF14835.1"/>
    </source>
</evidence>
<evidence type="ECO:0000313" key="2">
    <source>
        <dbReference type="Proteomes" id="UP000028705"/>
    </source>
</evidence>
<dbReference type="RefSeq" id="WP_034709712.1">
    <property type="nucleotide sequence ID" value="NZ_JAODPJ010000001.1"/>
</dbReference>
<protein>
    <submittedName>
        <fullName evidence="1">Uncharacterized protein</fullName>
    </submittedName>
</protein>
<sequence length="121" mass="13868">MSKILAGLFEPHSDYKKLETDLESLGFGNSEYIVYVNDPQHNTQYLASVAVHDNEQVENAQNIFNQNSVVKTYLFENMTIQQAEYHNIKRFIDARSKAEIHNSPDVKIKSSTQGIDSELKF</sequence>
<comment type="caution">
    <text evidence="1">The sequence shown here is derived from an EMBL/GenBank/DDBJ whole genome shotgun (WGS) entry which is preliminary data.</text>
</comment>
<reference evidence="1 2" key="1">
    <citation type="submission" date="2014-07" db="EMBL/GenBank/DDBJ databases">
        <title>Genome of Chryseobacterium soli DSM 19298.</title>
        <authorList>
            <person name="Stropko S.J."/>
            <person name="Pipes S.E."/>
            <person name="Newman J."/>
        </authorList>
    </citation>
    <scope>NUCLEOTIDE SEQUENCE [LARGE SCALE GENOMIC DNA]</scope>
    <source>
        <strain evidence="1 2">DSM 19298</strain>
    </source>
</reference>
<dbReference type="OrthoDB" id="1259979at2"/>
<dbReference type="EMBL" id="JPRH01000001">
    <property type="protein sequence ID" value="KFF14835.1"/>
    <property type="molecule type" value="Genomic_DNA"/>
</dbReference>
<dbReference type="Proteomes" id="UP000028705">
    <property type="component" value="Unassembled WGS sequence"/>
</dbReference>
<accession>A0A086ADS1</accession>
<organism evidence="1 2">
    <name type="scientific">Chryseobacterium soli</name>
    <dbReference type="NCBI Taxonomy" id="445961"/>
    <lineage>
        <taxon>Bacteria</taxon>
        <taxon>Pseudomonadati</taxon>
        <taxon>Bacteroidota</taxon>
        <taxon>Flavobacteriia</taxon>
        <taxon>Flavobacteriales</taxon>
        <taxon>Weeksellaceae</taxon>
        <taxon>Chryseobacterium group</taxon>
        <taxon>Chryseobacterium</taxon>
    </lineage>
</organism>
<proteinExistence type="predicted"/>
<dbReference type="STRING" id="445961.IW15_05220"/>
<name>A0A086ADS1_9FLAO</name>